<feature type="domain" description="Phospholipid/glycerol acyltransferase" evidence="7">
    <location>
        <begin position="134"/>
        <end position="264"/>
    </location>
</feature>
<dbReference type="EMBL" id="CAJNOC010002142">
    <property type="protein sequence ID" value="CAF0915116.1"/>
    <property type="molecule type" value="Genomic_DNA"/>
</dbReference>
<dbReference type="GO" id="GO:0005778">
    <property type="term" value="C:peroxisomal membrane"/>
    <property type="evidence" value="ECO:0007669"/>
    <property type="project" value="TreeGrafter"/>
</dbReference>
<dbReference type="OrthoDB" id="10255570at2759"/>
<proteinExistence type="inferred from homology"/>
<dbReference type="PANTHER" id="PTHR12563:SF17">
    <property type="entry name" value="DIHYDROXYACETONE PHOSPHATE ACYLTRANSFERASE"/>
    <property type="match status" value="1"/>
</dbReference>
<dbReference type="CDD" id="cd07993">
    <property type="entry name" value="LPLAT_DHAPAT-like"/>
    <property type="match status" value="1"/>
</dbReference>
<dbReference type="GO" id="GO:0004366">
    <property type="term" value="F:glycerol-3-phosphate O-acyltransferase activity"/>
    <property type="evidence" value="ECO:0007669"/>
    <property type="project" value="TreeGrafter"/>
</dbReference>
<comment type="similarity">
    <text evidence="2 6">Belongs to the GPAT/DAPAT family.</text>
</comment>
<gene>
    <name evidence="8" type="ORF">OXX778_LOCUS12108</name>
</gene>
<keyword evidence="3 6" id="KW-0808">Transferase</keyword>
<keyword evidence="4" id="KW-0472">Membrane</keyword>
<dbReference type="GO" id="GO:0031966">
    <property type="term" value="C:mitochondrial membrane"/>
    <property type="evidence" value="ECO:0007669"/>
    <property type="project" value="TreeGrafter"/>
</dbReference>
<dbReference type="GO" id="GO:0019432">
    <property type="term" value="P:triglyceride biosynthetic process"/>
    <property type="evidence" value="ECO:0007669"/>
    <property type="project" value="TreeGrafter"/>
</dbReference>
<dbReference type="PANTHER" id="PTHR12563">
    <property type="entry name" value="GLYCEROL-3-PHOSPHATE ACYLTRANSFERASE"/>
    <property type="match status" value="1"/>
</dbReference>
<dbReference type="Pfam" id="PF19277">
    <property type="entry name" value="GPAT_C"/>
    <property type="match status" value="1"/>
</dbReference>
<keyword evidence="5 6" id="KW-0012">Acyltransferase</keyword>
<dbReference type="InterPro" id="IPR045520">
    <property type="entry name" value="GPAT/DHAPAT_C"/>
</dbReference>
<dbReference type="SUPFAM" id="SSF69593">
    <property type="entry name" value="Glycerol-3-phosphate (1)-acyltransferase"/>
    <property type="match status" value="1"/>
</dbReference>
<comment type="caution">
    <text evidence="8">The sequence shown here is derived from an EMBL/GenBank/DDBJ whole genome shotgun (WGS) entry which is preliminary data.</text>
</comment>
<evidence type="ECO:0000256" key="2">
    <source>
        <dbReference type="ARBA" id="ARBA00007937"/>
    </source>
</evidence>
<dbReference type="GO" id="GO:0008654">
    <property type="term" value="P:phospholipid biosynthetic process"/>
    <property type="evidence" value="ECO:0007669"/>
    <property type="project" value="TreeGrafter"/>
</dbReference>
<evidence type="ECO:0000256" key="1">
    <source>
        <dbReference type="ARBA" id="ARBA00004184"/>
    </source>
</evidence>
<name>A0A814ANK2_9BILA</name>
<dbReference type="GO" id="GO:0006631">
    <property type="term" value="P:fatty acid metabolic process"/>
    <property type="evidence" value="ECO:0007669"/>
    <property type="project" value="TreeGrafter"/>
</dbReference>
<dbReference type="AlphaFoldDB" id="A0A814ANK2"/>
<organism evidence="8 9">
    <name type="scientific">Brachionus calyciflorus</name>
    <dbReference type="NCBI Taxonomy" id="104777"/>
    <lineage>
        <taxon>Eukaryota</taxon>
        <taxon>Metazoa</taxon>
        <taxon>Spiralia</taxon>
        <taxon>Gnathifera</taxon>
        <taxon>Rotifera</taxon>
        <taxon>Eurotatoria</taxon>
        <taxon>Monogononta</taxon>
        <taxon>Pseudotrocha</taxon>
        <taxon>Ploima</taxon>
        <taxon>Brachionidae</taxon>
        <taxon>Brachionus</taxon>
    </lineage>
</organism>
<dbReference type="InterPro" id="IPR002123">
    <property type="entry name" value="Plipid/glycerol_acylTrfase"/>
</dbReference>
<comment type="subcellular location">
    <subcellularLocation>
        <location evidence="1">Endomembrane system</location>
        <topology evidence="1">Peripheral membrane protein</topology>
    </subcellularLocation>
</comment>
<dbReference type="InterPro" id="IPR041728">
    <property type="entry name" value="GPAT/DHAPAT_LPLAT"/>
</dbReference>
<evidence type="ECO:0000256" key="3">
    <source>
        <dbReference type="ARBA" id="ARBA00022679"/>
    </source>
</evidence>
<evidence type="ECO:0000259" key="7">
    <source>
        <dbReference type="SMART" id="SM00563"/>
    </source>
</evidence>
<evidence type="ECO:0000256" key="6">
    <source>
        <dbReference type="PIRNR" id="PIRNR000437"/>
    </source>
</evidence>
<dbReference type="PIRSF" id="PIRSF000437">
    <property type="entry name" value="GPAT_DHAPAT"/>
    <property type="match status" value="1"/>
</dbReference>
<dbReference type="GO" id="GO:0016287">
    <property type="term" value="F:glycerone-phosphate O-acyltransferase activity"/>
    <property type="evidence" value="ECO:0007669"/>
    <property type="project" value="TreeGrafter"/>
</dbReference>
<evidence type="ECO:0000256" key="4">
    <source>
        <dbReference type="ARBA" id="ARBA00023136"/>
    </source>
</evidence>
<dbReference type="InterPro" id="IPR022284">
    <property type="entry name" value="GPAT/DHAPAT"/>
</dbReference>
<dbReference type="Proteomes" id="UP000663879">
    <property type="component" value="Unassembled WGS sequence"/>
</dbReference>
<reference evidence="8" key="1">
    <citation type="submission" date="2021-02" db="EMBL/GenBank/DDBJ databases">
        <authorList>
            <person name="Nowell W R."/>
        </authorList>
    </citation>
    <scope>NUCLEOTIDE SEQUENCE</scope>
    <source>
        <strain evidence="8">Ploen Becks lab</strain>
    </source>
</reference>
<dbReference type="Pfam" id="PF01553">
    <property type="entry name" value="Acyltransferase"/>
    <property type="match status" value="1"/>
</dbReference>
<protein>
    <recommendedName>
        <fullName evidence="7">Phospholipid/glycerol acyltransferase domain-containing protein</fullName>
    </recommendedName>
</protein>
<evidence type="ECO:0000313" key="8">
    <source>
        <dbReference type="EMBL" id="CAF0915116.1"/>
    </source>
</evidence>
<evidence type="ECO:0000313" key="9">
    <source>
        <dbReference type="Proteomes" id="UP000663879"/>
    </source>
</evidence>
<sequence>MEGFSDLLDEIKRIGGPLFWVTQKKNFVENIQTLRKRSPDQIKRDVLSSDRLRHVIDKILEKQSTQDSLSHKVTKTEIEQEAKKIIDEMAHDFDLKYVRLMGYILIKVFSNIYKHIFYNNDILDNMAVMKHYPTILLPLHRSYMDFLLVSIICFHKNLQLPTIAAGQDFLSMSFVSKAIRHCGAFFIRRSFGSDELYWAIFHEYVQQHLKNCERPLEFFIEGTRSRTSKSLNPKQGMLSTCVELFMRGHRCQDIYFIPISLTYERLLEEILYSNELLGIPKPKESVSGLVKARAILKECYGSIFINFSRPISLREVLFLMEGPSPTNSSNLLNPSFIFELSKPQYKQIESLSYHILIQMLRNQVIQPISLISTCLLVKNRSKFNTFLELDLKSLTSQCLLLKSLLKNLGVKVYWPIENEIDGDEKLILENLKIHENLFDFNRVDFISLKQFDEIFENACNYIALCSYKNQLANSLVRMSFACTSLLLSSPKDDEFNLKESFEIYKFMTRVYAKEFIFKSGDESKDFEDSIKFLINTSLIQEKGEMKKIEINKFNVKKFLFLSVLFEKLFKNYVKIYSILSNFVQYHQLLFDVGDEKKLFKDIQSQIFDEMKQNSNRLDYLYDYEVLSLSTIGNAVSVLKQIGVFQDKKMLIIDRLVYLRDKLVFMNGLVEIKINNLCDLAKEFDAKIGSEQKIDFKFEKCQNLEPYINIVDYQKFFQTTNLNSKI</sequence>
<dbReference type="GO" id="GO:0012505">
    <property type="term" value="C:endomembrane system"/>
    <property type="evidence" value="ECO:0007669"/>
    <property type="project" value="UniProtKB-SubCell"/>
</dbReference>
<dbReference type="SMART" id="SM00563">
    <property type="entry name" value="PlsC"/>
    <property type="match status" value="1"/>
</dbReference>
<dbReference type="GO" id="GO:0008611">
    <property type="term" value="P:ether lipid biosynthetic process"/>
    <property type="evidence" value="ECO:0007669"/>
    <property type="project" value="TreeGrafter"/>
</dbReference>
<evidence type="ECO:0000256" key="5">
    <source>
        <dbReference type="ARBA" id="ARBA00023315"/>
    </source>
</evidence>
<accession>A0A814ANK2</accession>
<keyword evidence="9" id="KW-1185">Reference proteome</keyword>